<dbReference type="Pfam" id="PF03006">
    <property type="entry name" value="HlyIII"/>
    <property type="match status" value="1"/>
</dbReference>
<evidence type="ECO:0000256" key="2">
    <source>
        <dbReference type="ARBA" id="ARBA00008488"/>
    </source>
</evidence>
<keyword evidence="6" id="KW-0479">Metal-binding</keyword>
<dbReference type="AlphaFoldDB" id="A0A7U4RQK6"/>
<proteinExistence type="inferred from homology"/>
<dbReference type="PANTHER" id="PTHR20855">
    <property type="entry name" value="ADIPOR/PROGESTIN RECEPTOR-RELATED"/>
    <property type="match status" value="1"/>
</dbReference>
<dbReference type="GO" id="GO:0016020">
    <property type="term" value="C:membrane"/>
    <property type="evidence" value="ECO:0007669"/>
    <property type="project" value="InterPro"/>
</dbReference>
<feature type="binding site" evidence="6">
    <location>
        <position position="195"/>
    </location>
    <ligand>
        <name>Zn(2+)</name>
        <dbReference type="ChEBI" id="CHEBI:29105"/>
    </ligand>
</feature>
<dbReference type="InterPro" id="IPR005744">
    <property type="entry name" value="Hy-lIII"/>
</dbReference>
<gene>
    <name evidence="8" type="ORF">YH65_05100</name>
</gene>
<keyword evidence="6" id="KW-0862">Zinc</keyword>
<feature type="transmembrane region" description="Helical" evidence="7">
    <location>
        <begin position="86"/>
        <end position="104"/>
    </location>
</feature>
<feature type="transmembrane region" description="Helical" evidence="7">
    <location>
        <begin position="136"/>
        <end position="156"/>
    </location>
</feature>
<evidence type="ECO:0000313" key="9">
    <source>
        <dbReference type="Proteomes" id="UP000034444"/>
    </source>
</evidence>
<evidence type="ECO:0000313" key="8">
    <source>
        <dbReference type="EMBL" id="AKF24832.1"/>
    </source>
</evidence>
<dbReference type="GO" id="GO:0012505">
    <property type="term" value="C:endomembrane system"/>
    <property type="evidence" value="ECO:0007669"/>
    <property type="project" value="UniProtKB-SubCell"/>
</dbReference>
<dbReference type="OrthoDB" id="9813689at2"/>
<accession>A0A7U4RQK6</accession>
<evidence type="ECO:0000256" key="6">
    <source>
        <dbReference type="PIRSR" id="PIRSR604254-1"/>
    </source>
</evidence>
<reference evidence="8 9" key="1">
    <citation type="submission" date="2015-04" db="EMBL/GenBank/DDBJ databases">
        <title>Complete genome sequence of Sulfurovum lithotrophicum ATCC BAA-797T.</title>
        <authorList>
            <person name="Ahn J."/>
            <person name="Park G."/>
            <person name="Jeon W."/>
            <person name="Jang Y."/>
            <person name="Jang M."/>
            <person name="Lee H."/>
            <person name="Lee H."/>
        </authorList>
    </citation>
    <scope>NUCLEOTIDE SEQUENCE [LARGE SCALE GENOMIC DNA]</scope>
    <source>
        <strain evidence="9">ATCC BAA-797 / 42BKT</strain>
    </source>
</reference>
<name>A0A7U4RQK6_9BACT</name>
<keyword evidence="5 7" id="KW-0472">Membrane</keyword>
<evidence type="ECO:0000256" key="5">
    <source>
        <dbReference type="ARBA" id="ARBA00023136"/>
    </source>
</evidence>
<feature type="binding site" evidence="6">
    <location>
        <position position="69"/>
    </location>
    <ligand>
        <name>Zn(2+)</name>
        <dbReference type="ChEBI" id="CHEBI:29105"/>
    </ligand>
</feature>
<dbReference type="NCBIfam" id="TIGR01065">
    <property type="entry name" value="hlyIII"/>
    <property type="match status" value="1"/>
</dbReference>
<keyword evidence="3 7" id="KW-0812">Transmembrane</keyword>
<evidence type="ECO:0000256" key="1">
    <source>
        <dbReference type="ARBA" id="ARBA00004127"/>
    </source>
</evidence>
<comment type="subcellular location">
    <subcellularLocation>
        <location evidence="1">Endomembrane system</location>
        <topology evidence="1">Multi-pass membrane protein</topology>
    </subcellularLocation>
</comment>
<dbReference type="RefSeq" id="WP_046550920.1">
    <property type="nucleotide sequence ID" value="NZ_CP011308.1"/>
</dbReference>
<sequence length="214" mass="23649">MSNEVNNFALIEEIWHAVTHGIGFTLSIAALVLLVTFAVMHGHGALHITSAAIYGSSLMVLYGSSTLYHALTHNKAKHLFQIFDHASIYILIAGSYTPIALLTIGGTTGWVLFGLEWGIAVIGIALKFIYVGRFELLSLIAYLVMGWLIVLDFSTFKAHIDPIGFWLIVAGGLAYSSGVYFYIKDSITHFHTIWHLFVMLGSILHFFAILLYVV</sequence>
<feature type="transmembrane region" description="Helical" evidence="7">
    <location>
        <begin position="20"/>
        <end position="39"/>
    </location>
</feature>
<organism evidence="8 9">
    <name type="scientific">Sulfurovum lithotrophicum</name>
    <dbReference type="NCBI Taxonomy" id="206403"/>
    <lineage>
        <taxon>Bacteria</taxon>
        <taxon>Pseudomonadati</taxon>
        <taxon>Campylobacterota</taxon>
        <taxon>Epsilonproteobacteria</taxon>
        <taxon>Campylobacterales</taxon>
        <taxon>Sulfurovaceae</taxon>
        <taxon>Sulfurovum</taxon>
    </lineage>
</organism>
<feature type="transmembrane region" description="Helical" evidence="7">
    <location>
        <begin position="163"/>
        <end position="182"/>
    </location>
</feature>
<dbReference type="EMBL" id="CP011308">
    <property type="protein sequence ID" value="AKF24832.1"/>
    <property type="molecule type" value="Genomic_DNA"/>
</dbReference>
<dbReference type="KEGG" id="slh:YH65_05100"/>
<protein>
    <submittedName>
        <fullName evidence="8">Hemolysin III</fullName>
    </submittedName>
</protein>
<reference evidence="9" key="2">
    <citation type="journal article" date="2017" name="Stand. Genomic Sci.">
        <title>Complete genome sequence of the sulfur-oxidizing chemolithoautotrophic Sulfurovum lithotrophicum 42BKTT.</title>
        <authorList>
            <person name="Jeon W."/>
            <person name="Priscilla L."/>
            <person name="Park G."/>
            <person name="Lee H."/>
            <person name="Lee N."/>
            <person name="Lee D."/>
            <person name="Kwon H."/>
            <person name="Ahn I."/>
            <person name="Lee C."/>
            <person name="Lee H."/>
            <person name="Ahn J."/>
        </authorList>
    </citation>
    <scope>NUCLEOTIDE SEQUENCE [LARGE SCALE GENOMIC DNA]</scope>
    <source>
        <strain evidence="9">ATCC BAA-797 / 42BKT</strain>
    </source>
</reference>
<evidence type="ECO:0000256" key="3">
    <source>
        <dbReference type="ARBA" id="ARBA00022692"/>
    </source>
</evidence>
<evidence type="ECO:0000256" key="7">
    <source>
        <dbReference type="SAM" id="Phobius"/>
    </source>
</evidence>
<dbReference type="PANTHER" id="PTHR20855:SF129">
    <property type="entry name" value="HEMOLYSIN-3 HOMOLOG"/>
    <property type="match status" value="1"/>
</dbReference>
<feature type="transmembrane region" description="Helical" evidence="7">
    <location>
        <begin position="51"/>
        <end position="71"/>
    </location>
</feature>
<comment type="similarity">
    <text evidence="2">Belongs to the UPF0073 (Hly-III) family.</text>
</comment>
<feature type="transmembrane region" description="Helical" evidence="7">
    <location>
        <begin position="194"/>
        <end position="213"/>
    </location>
</feature>
<keyword evidence="4 7" id="KW-1133">Transmembrane helix</keyword>
<feature type="binding site" evidence="6">
    <location>
        <position position="191"/>
    </location>
    <ligand>
        <name>Zn(2+)</name>
        <dbReference type="ChEBI" id="CHEBI:29105"/>
    </ligand>
</feature>
<keyword evidence="9" id="KW-1185">Reference proteome</keyword>
<dbReference type="GO" id="GO:0046872">
    <property type="term" value="F:metal ion binding"/>
    <property type="evidence" value="ECO:0007669"/>
    <property type="project" value="UniProtKB-KW"/>
</dbReference>
<evidence type="ECO:0000256" key="4">
    <source>
        <dbReference type="ARBA" id="ARBA00022989"/>
    </source>
</evidence>
<dbReference type="GO" id="GO:0140911">
    <property type="term" value="F:pore-forming activity"/>
    <property type="evidence" value="ECO:0007669"/>
    <property type="project" value="InterPro"/>
</dbReference>
<dbReference type="InterPro" id="IPR004254">
    <property type="entry name" value="AdipoR/HlyIII-related"/>
</dbReference>
<dbReference type="Proteomes" id="UP000034444">
    <property type="component" value="Chromosome"/>
</dbReference>